<keyword evidence="2" id="KW-0614">Plasmid</keyword>
<dbReference type="AlphaFoldDB" id="A0A9Q9D858"/>
<keyword evidence="1" id="KW-0732">Signal</keyword>
<dbReference type="RefSeq" id="WP_252175989.1">
    <property type="nucleotide sequence ID" value="NZ_CP086399.1"/>
</dbReference>
<dbReference type="Proteomes" id="UP001056730">
    <property type="component" value="Plasmid p5"/>
</dbReference>
<evidence type="ECO:0000313" key="3">
    <source>
        <dbReference type="Proteomes" id="UP001056730"/>
    </source>
</evidence>
<organism evidence="2 3">
    <name type="scientific">Lactococcus formosensis</name>
    <dbReference type="NCBI Taxonomy" id="1281486"/>
    <lineage>
        <taxon>Bacteria</taxon>
        <taxon>Bacillati</taxon>
        <taxon>Bacillota</taxon>
        <taxon>Bacilli</taxon>
        <taxon>Lactobacillales</taxon>
        <taxon>Streptococcaceae</taxon>
        <taxon>Lactococcus</taxon>
    </lineage>
</organism>
<evidence type="ECO:0000313" key="2">
    <source>
        <dbReference type="EMBL" id="USJ21624.1"/>
    </source>
</evidence>
<dbReference type="KEGG" id="lfo:LMK00_12040"/>
<protein>
    <submittedName>
        <fullName evidence="2">Uncharacterized protein</fullName>
    </submittedName>
</protein>
<geneLocation type="plasmid" evidence="2 3">
    <name>p5</name>
</geneLocation>
<gene>
    <name evidence="2" type="ORF">LMK00_12040</name>
</gene>
<dbReference type="EMBL" id="CP086399">
    <property type="protein sequence ID" value="USJ21624.1"/>
    <property type="molecule type" value="Genomic_DNA"/>
</dbReference>
<reference evidence="2" key="1">
    <citation type="journal article" date="2022" name="Front. Microbiol.">
        <title>Feed Insects as a Reservoir of Granadaene-Producing Lactococci.</title>
        <authorList>
            <person name="Neuzil-Bunesova V."/>
            <person name="Ramirez Garcia A."/>
            <person name="Modrackova N."/>
            <person name="Makovska M."/>
            <person name="Sabolova M."/>
            <person name="Sproer C."/>
            <person name="Bunk B."/>
            <person name="Blom J."/>
            <person name="Schwab C."/>
        </authorList>
    </citation>
    <scope>NUCLEOTIDE SEQUENCE</scope>
    <source>
        <strain evidence="2">I4/6O</strain>
    </source>
</reference>
<feature type="chain" id="PRO_5040432710" evidence="1">
    <location>
        <begin position="29"/>
        <end position="236"/>
    </location>
</feature>
<evidence type="ECO:0000256" key="1">
    <source>
        <dbReference type="SAM" id="SignalP"/>
    </source>
</evidence>
<accession>A0A9Q9D858</accession>
<name>A0A9Q9D858_9LACT</name>
<sequence length="236" mass="25550">MKKIILSSSILLSLSAGLLLVGTESVFAAGKVGEVPGKKISIEEYRKAQFSGMKDTDKVLPLSDGGFLFGEMETVDEDTGERTIQNSETDSSSITVAEAKKIDEKRFKNSFTSNSEFITPRFASPSRKVKALKPLASYTSGPWSGSGWQFAGYKFNNSFVGGKTTMRWTSIGDTGKAGDMTDAFNTYLTGGNAYGIYLNQGVPTDVYPTDGGLSLTYYSWNPASGSKYRVQNPYSS</sequence>
<proteinExistence type="predicted"/>
<feature type="signal peptide" evidence="1">
    <location>
        <begin position="1"/>
        <end position="28"/>
    </location>
</feature>